<dbReference type="PANTHER" id="PTHR45957">
    <property type="entry name" value="ANAPHASE-PROMOTING COMPLEX SUBUNIT 2"/>
    <property type="match status" value="1"/>
</dbReference>
<dbReference type="GO" id="GO:0005680">
    <property type="term" value="C:anaphase-promoting complex"/>
    <property type="evidence" value="ECO:0007669"/>
    <property type="project" value="TreeGrafter"/>
</dbReference>
<dbReference type="GO" id="GO:0031625">
    <property type="term" value="F:ubiquitin protein ligase binding"/>
    <property type="evidence" value="ECO:0007669"/>
    <property type="project" value="InterPro"/>
</dbReference>
<dbReference type="PROSITE" id="PS50069">
    <property type="entry name" value="CULLIN_2"/>
    <property type="match status" value="1"/>
</dbReference>
<dbReference type="SUPFAM" id="SSF75632">
    <property type="entry name" value="Cullin homology domain"/>
    <property type="match status" value="1"/>
</dbReference>
<evidence type="ECO:0000313" key="4">
    <source>
        <dbReference type="Proteomes" id="UP001271007"/>
    </source>
</evidence>
<dbReference type="GO" id="GO:0006511">
    <property type="term" value="P:ubiquitin-dependent protein catabolic process"/>
    <property type="evidence" value="ECO:0007669"/>
    <property type="project" value="InterPro"/>
</dbReference>
<dbReference type="InterPro" id="IPR059120">
    <property type="entry name" value="Cullin-like_AB"/>
</dbReference>
<evidence type="ECO:0000256" key="1">
    <source>
        <dbReference type="PROSITE-ProRule" id="PRU00330"/>
    </source>
</evidence>
<comment type="caution">
    <text evidence="3">The sequence shown here is derived from an EMBL/GenBank/DDBJ whole genome shotgun (WGS) entry which is preliminary data.</text>
</comment>
<dbReference type="GO" id="GO:0007091">
    <property type="term" value="P:metaphase/anaphase transition of mitotic cell cycle"/>
    <property type="evidence" value="ECO:0007669"/>
    <property type="project" value="TreeGrafter"/>
</dbReference>
<dbReference type="EMBL" id="JAWDJX010000010">
    <property type="protein sequence ID" value="KAK3054896.1"/>
    <property type="molecule type" value="Genomic_DNA"/>
</dbReference>
<dbReference type="InterPro" id="IPR036317">
    <property type="entry name" value="Cullin_homology_sf"/>
</dbReference>
<name>A0AAJ0DJ18_9PEZI</name>
<proteinExistence type="inferred from homology"/>
<evidence type="ECO:0000259" key="2">
    <source>
        <dbReference type="PROSITE" id="PS50069"/>
    </source>
</evidence>
<dbReference type="Pfam" id="PF26557">
    <property type="entry name" value="Cullin_AB"/>
    <property type="match status" value="1"/>
</dbReference>
<protein>
    <recommendedName>
        <fullName evidence="2">Cullin family profile domain-containing protein</fullName>
    </recommendedName>
</protein>
<sequence length="901" mass="100714">MAAAVARPSVGRRHDSLFLSVFPKTTFTTPTPESTPNIGTIGSPNVPFGGFGSFTNETDESVRHTRAWSAATRFLALPVRSEDASNSIDEDVLEAFSYLLRSGQSRKDLAAWYANEIGVHFRGVVLPGFQEGWPVPIRLTEADEILRITLQMLQNARHYYIDRLDGLTSRLQSTVSGSSAAPFSAQAQRSFHTLVLHSLPRARLQKTLAGVIYQHLEQSFQQLSNPEKCLKEGQCQCKLDLSHLPLQDLHEVGLGGLTGERAFAHAVHRFLQGPAIERRCFQVDWTGHQSVLAKLSSWVSRQLVPQVGQALATLKGDRDMQLSPNDARQLVSIAVNNIGHMRTSSLFDYVKMWPRSTGAIQDIWEYLNLGTQADKARVCRSFSEQIQRRLLHAGASTSEILGVYVNVIHAFKALDGRGVLLEKVAVSIRNYLRARDDTVTIIAASFLADIDGEDYIATTEIDRVCPDIAMEVSKTALGGSRESQMLNWDDMQWIPDPIDAGPDYRPSRSEDVVAQVLGLIDQEDFIKAITNVLAQHLLHTTDYSYVKETRLVELLKSRLDATNLQDVDVMLKDMRDSVALGKRINPSFSYTLDAVAAVPTPKEIQAAIPEGGITLTSLYKLFERRIKGPQFTAAVKLVAIKRTDLYYPKRTRIPMESTAVASNQHTTDFKAQVLSSHFWPELRSDEFDMPQILQSLQQSFEQRFQALGSQRRLHFRPALALVSIRLALEDRIIEETDVPAWRASVIDAFQRDDESVALTAERLTDMLQMEEALVVDALNFWTSKGVLYQRSPGTYAVLESLDMDVAPIQQHLQPVDDMVSAVKSQDAMFKESAPMFETFIANMLRNQGAKEIGGMMGITSLLKMVLPSFTYGDEEVVWLLAEMEKKGQVKRNDGEKWSIAT</sequence>
<dbReference type="Proteomes" id="UP001271007">
    <property type="component" value="Unassembled WGS sequence"/>
</dbReference>
<gene>
    <name evidence="3" type="ORF">LTR09_004054</name>
</gene>
<comment type="similarity">
    <text evidence="1">Belongs to the cullin family.</text>
</comment>
<accession>A0AAJ0DJ18</accession>
<keyword evidence="4" id="KW-1185">Reference proteome</keyword>
<evidence type="ECO:0000313" key="3">
    <source>
        <dbReference type="EMBL" id="KAK3054896.1"/>
    </source>
</evidence>
<dbReference type="InterPro" id="IPR044554">
    <property type="entry name" value="ANAPC2"/>
</dbReference>
<reference evidence="3" key="1">
    <citation type="submission" date="2023-04" db="EMBL/GenBank/DDBJ databases">
        <title>Black Yeasts Isolated from many extreme environments.</title>
        <authorList>
            <person name="Coleine C."/>
            <person name="Stajich J.E."/>
            <person name="Selbmann L."/>
        </authorList>
    </citation>
    <scope>NUCLEOTIDE SEQUENCE</scope>
    <source>
        <strain evidence="3">CCFEE 5312</strain>
    </source>
</reference>
<dbReference type="InterPro" id="IPR016158">
    <property type="entry name" value="Cullin_homology"/>
</dbReference>
<organism evidence="3 4">
    <name type="scientific">Extremus antarcticus</name>
    <dbReference type="NCBI Taxonomy" id="702011"/>
    <lineage>
        <taxon>Eukaryota</taxon>
        <taxon>Fungi</taxon>
        <taxon>Dikarya</taxon>
        <taxon>Ascomycota</taxon>
        <taxon>Pezizomycotina</taxon>
        <taxon>Dothideomycetes</taxon>
        <taxon>Dothideomycetidae</taxon>
        <taxon>Mycosphaerellales</taxon>
        <taxon>Extremaceae</taxon>
        <taxon>Extremus</taxon>
    </lineage>
</organism>
<dbReference type="Pfam" id="PF25773">
    <property type="entry name" value="TPR_ANAPC2"/>
    <property type="match status" value="1"/>
</dbReference>
<dbReference type="InterPro" id="IPR057975">
    <property type="entry name" value="TPR_ANAPC2"/>
</dbReference>
<dbReference type="GO" id="GO:0070979">
    <property type="term" value="P:protein K11-linked ubiquitination"/>
    <property type="evidence" value="ECO:0007669"/>
    <property type="project" value="TreeGrafter"/>
</dbReference>
<dbReference type="AlphaFoldDB" id="A0AAJ0DJ18"/>
<feature type="domain" description="Cullin family profile" evidence="2">
    <location>
        <begin position="510"/>
        <end position="782"/>
    </location>
</feature>
<dbReference type="PANTHER" id="PTHR45957:SF1">
    <property type="entry name" value="ANAPHASE-PROMOTING COMPLEX SUBUNIT 2"/>
    <property type="match status" value="1"/>
</dbReference>
<dbReference type="Gene3D" id="3.30.230.130">
    <property type="entry name" value="Cullin, Chain C, Domain 2"/>
    <property type="match status" value="1"/>
</dbReference>